<comment type="subcellular location">
    <subcellularLocation>
        <location evidence="1">Membrane</location>
        <topology evidence="1">Multi-pass membrane protein</topology>
    </subcellularLocation>
</comment>
<evidence type="ECO:0000313" key="7">
    <source>
        <dbReference type="EMBL" id="KAF4630862.1"/>
    </source>
</evidence>
<evidence type="ECO:0000256" key="4">
    <source>
        <dbReference type="ARBA" id="ARBA00023136"/>
    </source>
</evidence>
<sequence length="182" mass="19476">MASSLPPLSIRLTQVLGLTTTSILVGTSLEMSYLFVPRILQSPPDLLLRQWARMYHLMKKVAPSMASVAGLAWLYLAYRTPAKASQYIAAGVLNLAIMPYTVIFMLGTNSKLLALEKRQNLGTLELGEDGAISGAGALGTQGEVGVKSETVHSLVDWWGVLNMGRSALALASAALGTWMVVN</sequence>
<dbReference type="PANTHER" id="PTHR35042:SF1">
    <property type="entry name" value="DUF1772-DOMAIN-CONTAINING PROTEIN"/>
    <property type="match status" value="1"/>
</dbReference>
<dbReference type="GO" id="GO:0016020">
    <property type="term" value="C:membrane"/>
    <property type="evidence" value="ECO:0007669"/>
    <property type="project" value="UniProtKB-SubCell"/>
</dbReference>
<comment type="caution">
    <text evidence="7">The sequence shown here is derived from an EMBL/GenBank/DDBJ whole genome shotgun (WGS) entry which is preliminary data.</text>
</comment>
<keyword evidence="4 6" id="KW-0472">Membrane</keyword>
<organism evidence="7 8">
    <name type="scientific">Cudoniella acicularis</name>
    <dbReference type="NCBI Taxonomy" id="354080"/>
    <lineage>
        <taxon>Eukaryota</taxon>
        <taxon>Fungi</taxon>
        <taxon>Dikarya</taxon>
        <taxon>Ascomycota</taxon>
        <taxon>Pezizomycotina</taxon>
        <taxon>Leotiomycetes</taxon>
        <taxon>Helotiales</taxon>
        <taxon>Tricladiaceae</taxon>
        <taxon>Cudoniella</taxon>
    </lineage>
</organism>
<comment type="similarity">
    <text evidence="5">Belongs to the anthrone oxygenase family.</text>
</comment>
<reference evidence="7 8" key="1">
    <citation type="submission" date="2020-03" db="EMBL/GenBank/DDBJ databases">
        <title>Draft Genome Sequence of Cudoniella acicularis.</title>
        <authorList>
            <person name="Buettner E."/>
            <person name="Kellner H."/>
        </authorList>
    </citation>
    <scope>NUCLEOTIDE SEQUENCE [LARGE SCALE GENOMIC DNA]</scope>
    <source>
        <strain evidence="7 8">DSM 108380</strain>
    </source>
</reference>
<keyword evidence="3 6" id="KW-1133">Transmembrane helix</keyword>
<dbReference type="OrthoDB" id="5954308at2759"/>
<dbReference type="InterPro" id="IPR013901">
    <property type="entry name" value="Anthrone_oxy"/>
</dbReference>
<feature type="transmembrane region" description="Helical" evidence="6">
    <location>
        <begin position="84"/>
        <end position="108"/>
    </location>
</feature>
<dbReference type="EMBL" id="JAAMPI010000502">
    <property type="protein sequence ID" value="KAF4630862.1"/>
    <property type="molecule type" value="Genomic_DNA"/>
</dbReference>
<feature type="transmembrane region" description="Helical" evidence="6">
    <location>
        <begin position="57"/>
        <end position="78"/>
    </location>
</feature>
<feature type="transmembrane region" description="Helical" evidence="6">
    <location>
        <begin position="12"/>
        <end position="36"/>
    </location>
</feature>
<proteinExistence type="inferred from homology"/>
<keyword evidence="2 6" id="KW-0812">Transmembrane</keyword>
<dbReference type="Proteomes" id="UP000566819">
    <property type="component" value="Unassembled WGS sequence"/>
</dbReference>
<evidence type="ECO:0000256" key="1">
    <source>
        <dbReference type="ARBA" id="ARBA00004141"/>
    </source>
</evidence>
<gene>
    <name evidence="7" type="ORF">G7Y89_g7276</name>
</gene>
<evidence type="ECO:0000256" key="3">
    <source>
        <dbReference type="ARBA" id="ARBA00022989"/>
    </source>
</evidence>
<evidence type="ECO:0000256" key="2">
    <source>
        <dbReference type="ARBA" id="ARBA00022692"/>
    </source>
</evidence>
<name>A0A8H4RME5_9HELO</name>
<evidence type="ECO:0000256" key="5">
    <source>
        <dbReference type="ARBA" id="ARBA00034313"/>
    </source>
</evidence>
<dbReference type="Pfam" id="PF08592">
    <property type="entry name" value="Anthrone_oxy"/>
    <property type="match status" value="1"/>
</dbReference>
<protein>
    <recommendedName>
        <fullName evidence="9">DUF1772-domain-containing protein</fullName>
    </recommendedName>
</protein>
<keyword evidence="8" id="KW-1185">Reference proteome</keyword>
<accession>A0A8H4RME5</accession>
<dbReference type="PANTHER" id="PTHR35042">
    <property type="entry name" value="ANTHRONE OXYGENASE ENCC"/>
    <property type="match status" value="1"/>
</dbReference>
<dbReference type="AlphaFoldDB" id="A0A8H4RME5"/>
<evidence type="ECO:0000256" key="6">
    <source>
        <dbReference type="SAM" id="Phobius"/>
    </source>
</evidence>
<evidence type="ECO:0008006" key="9">
    <source>
        <dbReference type="Google" id="ProtNLM"/>
    </source>
</evidence>
<evidence type="ECO:0000313" key="8">
    <source>
        <dbReference type="Proteomes" id="UP000566819"/>
    </source>
</evidence>